<name>A0A4R7K3B8_9GAMM</name>
<dbReference type="Proteomes" id="UP000295830">
    <property type="component" value="Unassembled WGS sequence"/>
</dbReference>
<protein>
    <submittedName>
        <fullName evidence="1">Uncharacterized protein</fullName>
    </submittedName>
</protein>
<proteinExistence type="predicted"/>
<keyword evidence="2" id="KW-1185">Reference proteome</keyword>
<reference evidence="1 2" key="1">
    <citation type="submission" date="2019-03" db="EMBL/GenBank/DDBJ databases">
        <title>Genomic Encyclopedia of Type Strains, Phase IV (KMG-IV): sequencing the most valuable type-strain genomes for metagenomic binning, comparative biology and taxonomic classification.</title>
        <authorList>
            <person name="Goeker M."/>
        </authorList>
    </citation>
    <scope>NUCLEOTIDE SEQUENCE [LARGE SCALE GENOMIC DNA]</scope>
    <source>
        <strain evidence="1 2">DSM 15505</strain>
    </source>
</reference>
<accession>A0A4R7K3B8</accession>
<organism evidence="1 2">
    <name type="scientific">Halospina denitrificans</name>
    <dbReference type="NCBI Taxonomy" id="332522"/>
    <lineage>
        <taxon>Bacteria</taxon>
        <taxon>Pseudomonadati</taxon>
        <taxon>Pseudomonadota</taxon>
        <taxon>Gammaproteobacteria</taxon>
        <taxon>Halospina</taxon>
    </lineage>
</organism>
<evidence type="ECO:0000313" key="2">
    <source>
        <dbReference type="Proteomes" id="UP000295830"/>
    </source>
</evidence>
<gene>
    <name evidence="1" type="ORF">DES49_0689</name>
</gene>
<dbReference type="AlphaFoldDB" id="A0A4R7K3B8"/>
<comment type="caution">
    <text evidence="1">The sequence shown here is derived from an EMBL/GenBank/DDBJ whole genome shotgun (WGS) entry which is preliminary data.</text>
</comment>
<sequence length="76" mass="8732">MARKRRKATATAESEVKRDLRSPKYRMQVVEDKRHYNRKKHKRVDLENWPGAAGTVVLGEFFSITFTAALPTLGSQ</sequence>
<dbReference type="RefSeq" id="WP_133734948.1">
    <property type="nucleotide sequence ID" value="NZ_SOAX01000001.1"/>
</dbReference>
<evidence type="ECO:0000313" key="1">
    <source>
        <dbReference type="EMBL" id="TDT44577.1"/>
    </source>
</evidence>
<dbReference type="EMBL" id="SOAX01000001">
    <property type="protein sequence ID" value="TDT44577.1"/>
    <property type="molecule type" value="Genomic_DNA"/>
</dbReference>